<feature type="compositionally biased region" description="Pro residues" evidence="1">
    <location>
        <begin position="43"/>
        <end position="60"/>
    </location>
</feature>
<accession>A0ABQ2JMD6</accession>
<dbReference type="SUPFAM" id="SSF81606">
    <property type="entry name" value="PP2C-like"/>
    <property type="match status" value="1"/>
</dbReference>
<organism evidence="3 4">
    <name type="scientific">Streptomyces kronopolitis</name>
    <dbReference type="NCBI Taxonomy" id="1612435"/>
    <lineage>
        <taxon>Bacteria</taxon>
        <taxon>Bacillati</taxon>
        <taxon>Actinomycetota</taxon>
        <taxon>Actinomycetes</taxon>
        <taxon>Kitasatosporales</taxon>
        <taxon>Streptomycetaceae</taxon>
        <taxon>Streptomyces</taxon>
    </lineage>
</organism>
<feature type="compositionally biased region" description="Pro residues" evidence="1">
    <location>
        <begin position="88"/>
        <end position="119"/>
    </location>
</feature>
<dbReference type="Gene3D" id="3.60.40.10">
    <property type="entry name" value="PPM-type phosphatase domain"/>
    <property type="match status" value="1"/>
</dbReference>
<dbReference type="PROSITE" id="PS51746">
    <property type="entry name" value="PPM_2"/>
    <property type="match status" value="1"/>
</dbReference>
<feature type="domain" description="PPM-type phosphatase" evidence="2">
    <location>
        <begin position="204"/>
        <end position="460"/>
    </location>
</feature>
<evidence type="ECO:0000256" key="1">
    <source>
        <dbReference type="SAM" id="MobiDB-lite"/>
    </source>
</evidence>
<dbReference type="SMART" id="SM00332">
    <property type="entry name" value="PP2Cc"/>
    <property type="match status" value="1"/>
</dbReference>
<name>A0ABQ2JMD6_9ACTN</name>
<gene>
    <name evidence="3" type="ORF">GCM10012285_35680</name>
</gene>
<dbReference type="Proteomes" id="UP000600080">
    <property type="component" value="Unassembled WGS sequence"/>
</dbReference>
<keyword evidence="4" id="KW-1185">Reference proteome</keyword>
<evidence type="ECO:0000313" key="4">
    <source>
        <dbReference type="Proteomes" id="UP000600080"/>
    </source>
</evidence>
<dbReference type="GeneID" id="301549311"/>
<dbReference type="CDD" id="cd00143">
    <property type="entry name" value="PP2Cc"/>
    <property type="match status" value="1"/>
</dbReference>
<dbReference type="SMART" id="SM00331">
    <property type="entry name" value="PP2C_SIG"/>
    <property type="match status" value="1"/>
</dbReference>
<evidence type="ECO:0000259" key="2">
    <source>
        <dbReference type="PROSITE" id="PS51746"/>
    </source>
</evidence>
<sequence length="470" mass="46856">MGVTGPSRCPGCDEPLAAGDNFCGRCGAALLAPAAPSAYGAPAVPPPPPPPPMPPAPPAPASGTGHGSSAEPPPDPQARLPYGDSGTPPLPRHAPPLPDHPPAVPGPPPVTDAPPPPADPRVAGYGAAAGGGAGADVEPPAPVTESDAPADGAAPVVGPTGTPAHGTPLCAACRSAAVDTDGYCLRCGQALPPARDHMECEVGGIAAVSDRGHRHHRNEDFFALRATTLPDGGPAVVAVVCDGVSSATRPDEASAAASEAAGEALGASLPHGTHPQQAMHEAILAASAAVDALVADDSPAQDEHRQQNAPACTFVGAVVGGGLLTVGWVGDSRAYWIPDDRTAPPARLTEDDSWAAQMVANNLMSEAEANADERAHAITGWLGADAYEVEPHTATFKPDGPGIVVVCTDGLWNYAETAEQMAAVLPPDAPVRPLDAARALVTHALDGGGHDNVTVALVPFPAPAARAGSA</sequence>
<protein>
    <recommendedName>
        <fullName evidence="2">PPM-type phosphatase domain-containing protein</fullName>
    </recommendedName>
</protein>
<feature type="compositionally biased region" description="Low complexity" evidence="1">
    <location>
        <begin position="147"/>
        <end position="159"/>
    </location>
</feature>
<evidence type="ECO:0000313" key="3">
    <source>
        <dbReference type="EMBL" id="GGN48541.1"/>
    </source>
</evidence>
<dbReference type="EMBL" id="BMND01000014">
    <property type="protein sequence ID" value="GGN48541.1"/>
    <property type="molecule type" value="Genomic_DNA"/>
</dbReference>
<comment type="caution">
    <text evidence="3">The sequence shown here is derived from an EMBL/GenBank/DDBJ whole genome shotgun (WGS) entry which is preliminary data.</text>
</comment>
<dbReference type="InterPro" id="IPR001932">
    <property type="entry name" value="PPM-type_phosphatase-like_dom"/>
</dbReference>
<dbReference type="Pfam" id="PF13672">
    <property type="entry name" value="PP2C_2"/>
    <property type="match status" value="1"/>
</dbReference>
<dbReference type="RefSeq" id="WP_189099220.1">
    <property type="nucleotide sequence ID" value="NZ_BMND01000014.1"/>
</dbReference>
<proteinExistence type="predicted"/>
<dbReference type="InterPro" id="IPR036457">
    <property type="entry name" value="PPM-type-like_dom_sf"/>
</dbReference>
<feature type="region of interest" description="Disordered" evidence="1">
    <location>
        <begin position="37"/>
        <end position="160"/>
    </location>
</feature>
<reference evidence="4" key="1">
    <citation type="journal article" date="2019" name="Int. J. Syst. Evol. Microbiol.">
        <title>The Global Catalogue of Microorganisms (GCM) 10K type strain sequencing project: providing services to taxonomists for standard genome sequencing and annotation.</title>
        <authorList>
            <consortium name="The Broad Institute Genomics Platform"/>
            <consortium name="The Broad Institute Genome Sequencing Center for Infectious Disease"/>
            <person name="Wu L."/>
            <person name="Ma J."/>
        </authorList>
    </citation>
    <scope>NUCLEOTIDE SEQUENCE [LARGE SCALE GENOMIC DNA]</scope>
    <source>
        <strain evidence="4">CGMCC 4.7323</strain>
    </source>
</reference>